<keyword evidence="4 7" id="KW-0812">Transmembrane</keyword>
<gene>
    <name evidence="8" type="ORF">FHS03_001225</name>
</gene>
<feature type="transmembrane region" description="Helical" evidence="7">
    <location>
        <begin position="153"/>
        <end position="172"/>
    </location>
</feature>
<feature type="transmembrane region" description="Helical" evidence="7">
    <location>
        <begin position="290"/>
        <end position="308"/>
    </location>
</feature>
<dbReference type="EMBL" id="JACHXD010000003">
    <property type="protein sequence ID" value="MBB3118194.1"/>
    <property type="molecule type" value="Genomic_DNA"/>
</dbReference>
<feature type="transmembrane region" description="Helical" evidence="7">
    <location>
        <begin position="192"/>
        <end position="213"/>
    </location>
</feature>
<keyword evidence="5 7" id="KW-1133">Transmembrane helix</keyword>
<protein>
    <submittedName>
        <fullName evidence="8">Tetrathionate reductase subunit C</fullName>
    </submittedName>
</protein>
<reference evidence="8 9" key="1">
    <citation type="submission" date="2020-08" db="EMBL/GenBank/DDBJ databases">
        <title>Genomic Encyclopedia of Type Strains, Phase III (KMG-III): the genomes of soil and plant-associated and newly described type strains.</title>
        <authorList>
            <person name="Whitman W."/>
        </authorList>
    </citation>
    <scope>NUCLEOTIDE SEQUENCE [LARGE SCALE GENOMIC DNA]</scope>
    <source>
        <strain evidence="8 9">CECT 8897</strain>
    </source>
</reference>
<dbReference type="InterPro" id="IPR052049">
    <property type="entry name" value="Electron_transfer_protein"/>
</dbReference>
<dbReference type="PANTHER" id="PTHR34856">
    <property type="entry name" value="PROTEIN NRFD"/>
    <property type="match status" value="1"/>
</dbReference>
<evidence type="ECO:0000313" key="8">
    <source>
        <dbReference type="EMBL" id="MBB3118194.1"/>
    </source>
</evidence>
<evidence type="ECO:0000256" key="6">
    <source>
        <dbReference type="ARBA" id="ARBA00023136"/>
    </source>
</evidence>
<dbReference type="AlphaFoldDB" id="A0A7W5B7Y7"/>
<evidence type="ECO:0000256" key="2">
    <source>
        <dbReference type="ARBA" id="ARBA00008929"/>
    </source>
</evidence>
<feature type="transmembrane region" description="Helical" evidence="7">
    <location>
        <begin position="96"/>
        <end position="117"/>
    </location>
</feature>
<dbReference type="Proteomes" id="UP000541535">
    <property type="component" value="Unassembled WGS sequence"/>
</dbReference>
<feature type="transmembrane region" description="Helical" evidence="7">
    <location>
        <begin position="265"/>
        <end position="283"/>
    </location>
</feature>
<feature type="transmembrane region" description="Helical" evidence="7">
    <location>
        <begin position="334"/>
        <end position="354"/>
    </location>
</feature>
<evidence type="ECO:0000256" key="5">
    <source>
        <dbReference type="ARBA" id="ARBA00022989"/>
    </source>
</evidence>
<keyword evidence="3" id="KW-1003">Cell membrane</keyword>
<feature type="transmembrane region" description="Helical" evidence="7">
    <location>
        <begin position="20"/>
        <end position="47"/>
    </location>
</feature>
<keyword evidence="6 7" id="KW-0472">Membrane</keyword>
<name>A0A7W5B7Y7_9BURK</name>
<feature type="transmembrane region" description="Helical" evidence="7">
    <location>
        <begin position="234"/>
        <end position="253"/>
    </location>
</feature>
<dbReference type="PANTHER" id="PTHR34856:SF2">
    <property type="entry name" value="PROTEIN NRFD"/>
    <property type="match status" value="1"/>
</dbReference>
<dbReference type="RefSeq" id="WP_221208058.1">
    <property type="nucleotide sequence ID" value="NZ_JACHXD010000003.1"/>
</dbReference>
<evidence type="ECO:0000313" key="9">
    <source>
        <dbReference type="Proteomes" id="UP000541535"/>
    </source>
</evidence>
<evidence type="ECO:0000256" key="4">
    <source>
        <dbReference type="ARBA" id="ARBA00022692"/>
    </source>
</evidence>
<proteinExistence type="inferred from homology"/>
<organism evidence="8 9">
    <name type="scientific">Pseudoduganella violacea</name>
    <dbReference type="NCBI Taxonomy" id="1715466"/>
    <lineage>
        <taxon>Bacteria</taxon>
        <taxon>Pseudomonadati</taxon>
        <taxon>Pseudomonadota</taxon>
        <taxon>Betaproteobacteria</taxon>
        <taxon>Burkholderiales</taxon>
        <taxon>Oxalobacteraceae</taxon>
        <taxon>Telluria group</taxon>
        <taxon>Pseudoduganella</taxon>
    </lineage>
</organism>
<evidence type="ECO:0000256" key="1">
    <source>
        <dbReference type="ARBA" id="ARBA00004651"/>
    </source>
</evidence>
<evidence type="ECO:0000256" key="7">
    <source>
        <dbReference type="SAM" id="Phobius"/>
    </source>
</evidence>
<comment type="similarity">
    <text evidence="2">Belongs to the NrfD family.</text>
</comment>
<comment type="caution">
    <text evidence="8">The sequence shown here is derived from an EMBL/GenBank/DDBJ whole genome shotgun (WGS) entry which is preliminary data.</text>
</comment>
<accession>A0A7W5B7Y7</accession>
<sequence>MSTSVNSIVEVLGFAREPGWLPWAVQYFFLIGLSTAAFFLSLPGLVWRRPAWRGIGRRALLAALVCGLSAPVALLADLHQPGRFMNFYLHPNLGSWMAWGSFFIPLYLFGLALYAWLCLRPTLAHIAAEADTPPRMAALYRWLAYGGHDNAGAIRLAALMAALGAALILLYTGMEVMVVQARVLWNSALLPLLFAFSAFTGGLGIIALFEGLARQNASAPLLNRWLAHSQWATLLLLGAWFAAGISGLSPAAAGMLDAVGDSSGWLQTLAWLLASILVLLWVARYRTHSLLLPAVLALHSAWLLRWIVFMGGQSIPKLGATGYPYVLSMRPDSLLGIIGTAGLCCAIYIVLTSFMRWDETVKA</sequence>
<comment type="subcellular location">
    <subcellularLocation>
        <location evidence="1">Cell membrane</location>
        <topology evidence="1">Multi-pass membrane protein</topology>
    </subcellularLocation>
</comment>
<dbReference type="Pfam" id="PF03916">
    <property type="entry name" value="NrfD"/>
    <property type="match status" value="1"/>
</dbReference>
<dbReference type="GO" id="GO:0005886">
    <property type="term" value="C:plasma membrane"/>
    <property type="evidence" value="ECO:0007669"/>
    <property type="project" value="UniProtKB-SubCell"/>
</dbReference>
<dbReference type="InterPro" id="IPR005614">
    <property type="entry name" value="NrfD-like"/>
</dbReference>
<keyword evidence="9" id="KW-1185">Reference proteome</keyword>
<feature type="transmembrane region" description="Helical" evidence="7">
    <location>
        <begin position="59"/>
        <end position="76"/>
    </location>
</feature>
<evidence type="ECO:0000256" key="3">
    <source>
        <dbReference type="ARBA" id="ARBA00022475"/>
    </source>
</evidence>
<dbReference type="Gene3D" id="1.20.1630.10">
    <property type="entry name" value="Formate dehydrogenase/DMSO reductase domain"/>
    <property type="match status" value="1"/>
</dbReference>